<keyword evidence="2" id="KW-1185">Reference proteome</keyword>
<organism evidence="1 2">
    <name type="scientific">Beta vulgaris subsp. vulgaris</name>
    <name type="common">Beet</name>
    <dbReference type="NCBI Taxonomy" id="3555"/>
    <lineage>
        <taxon>Eukaryota</taxon>
        <taxon>Viridiplantae</taxon>
        <taxon>Streptophyta</taxon>
        <taxon>Embryophyta</taxon>
        <taxon>Tracheophyta</taxon>
        <taxon>Spermatophyta</taxon>
        <taxon>Magnoliopsida</taxon>
        <taxon>eudicotyledons</taxon>
        <taxon>Gunneridae</taxon>
        <taxon>Pentapetalae</taxon>
        <taxon>Caryophyllales</taxon>
        <taxon>Chenopodiaceae</taxon>
        <taxon>Betoideae</taxon>
        <taxon>Beta</taxon>
    </lineage>
</organism>
<gene>
    <name evidence="1" type="ORF">BVRB_001950</name>
</gene>
<evidence type="ECO:0000313" key="2">
    <source>
        <dbReference type="Proteomes" id="UP000035740"/>
    </source>
</evidence>
<name>A0A0J8B4K7_BETVV</name>
<dbReference type="ExpressionAtlas" id="A0A0J8B4K7">
    <property type="expression patterns" value="baseline"/>
</dbReference>
<evidence type="ECO:0000313" key="1">
    <source>
        <dbReference type="EMBL" id="KMS96124.1"/>
    </source>
</evidence>
<reference evidence="1 2" key="1">
    <citation type="journal article" date="2014" name="Nature">
        <title>The genome of the recently domesticated crop plant sugar beet (Beta vulgaris).</title>
        <authorList>
            <person name="Dohm J.C."/>
            <person name="Minoche A.E."/>
            <person name="Holtgrawe D."/>
            <person name="Capella-Gutierrez S."/>
            <person name="Zakrzewski F."/>
            <person name="Tafer H."/>
            <person name="Rupp O."/>
            <person name="Sorensen T.R."/>
            <person name="Stracke R."/>
            <person name="Reinhardt R."/>
            <person name="Goesmann A."/>
            <person name="Kraft T."/>
            <person name="Schulz B."/>
            <person name="Stadler P.F."/>
            <person name="Schmidt T."/>
            <person name="Gabaldon T."/>
            <person name="Lehrach H."/>
            <person name="Weisshaar B."/>
            <person name="Himmelbauer H."/>
        </authorList>
    </citation>
    <scope>NUCLEOTIDE SEQUENCE [LARGE SCALE GENOMIC DNA]</scope>
    <source>
        <tissue evidence="1">Taproot</tissue>
    </source>
</reference>
<dbReference type="Gramene" id="KMS96124">
    <property type="protein sequence ID" value="KMS96124"/>
    <property type="gene ID" value="BVRB_001950"/>
</dbReference>
<protein>
    <submittedName>
        <fullName evidence="1">Uncharacterized protein</fullName>
    </submittedName>
</protein>
<dbReference type="AlphaFoldDB" id="A0A0J8B4K7"/>
<proteinExistence type="predicted"/>
<dbReference type="EMBL" id="KQ090407">
    <property type="protein sequence ID" value="KMS96124.1"/>
    <property type="molecule type" value="Genomic_DNA"/>
</dbReference>
<dbReference type="Proteomes" id="UP000035740">
    <property type="component" value="Unassembled WGS sequence"/>
</dbReference>
<accession>A0A0J8B4K7</accession>
<sequence length="153" mass="17159">MVMTRSRSKALMPVKRTARVSTAVTEACIAEANKQMGRKKLKAFYKSKPFVNAVQSTAHDMYLEEDEGVREYVQKLNHGPIADPLVIPKPVEIPTPLCEKLKPVEIPAPLCDAHKRWRAMSDDEKAPWVVKAARKELEDDVAVDVPCYGERGT</sequence>